<dbReference type="InterPro" id="IPR016186">
    <property type="entry name" value="C-type_lectin-like/link_sf"/>
</dbReference>
<dbReference type="OrthoDB" id="418245at2759"/>
<dbReference type="AlphaFoldDB" id="A0A8J4UC52"/>
<dbReference type="InterPro" id="IPR016187">
    <property type="entry name" value="CTDL_fold"/>
</dbReference>
<dbReference type="InterPro" id="IPR050111">
    <property type="entry name" value="C-type_lectin/snaclec_domain"/>
</dbReference>
<evidence type="ECO:0000313" key="3">
    <source>
        <dbReference type="Proteomes" id="UP000727407"/>
    </source>
</evidence>
<dbReference type="CDD" id="cd00037">
    <property type="entry name" value="CLECT"/>
    <property type="match status" value="1"/>
</dbReference>
<organism evidence="2 3">
    <name type="scientific">Clarias magur</name>
    <name type="common">Asian catfish</name>
    <name type="synonym">Macropteronotus magur</name>
    <dbReference type="NCBI Taxonomy" id="1594786"/>
    <lineage>
        <taxon>Eukaryota</taxon>
        <taxon>Metazoa</taxon>
        <taxon>Chordata</taxon>
        <taxon>Craniata</taxon>
        <taxon>Vertebrata</taxon>
        <taxon>Euteleostomi</taxon>
        <taxon>Actinopterygii</taxon>
        <taxon>Neopterygii</taxon>
        <taxon>Teleostei</taxon>
        <taxon>Ostariophysi</taxon>
        <taxon>Siluriformes</taxon>
        <taxon>Clariidae</taxon>
        <taxon>Clarias</taxon>
    </lineage>
</organism>
<feature type="domain" description="C-type lectin" evidence="1">
    <location>
        <begin position="30"/>
        <end position="129"/>
    </location>
</feature>
<dbReference type="Proteomes" id="UP000727407">
    <property type="component" value="Unassembled WGS sequence"/>
</dbReference>
<dbReference type="Pfam" id="PF00059">
    <property type="entry name" value="Lectin_C"/>
    <property type="match status" value="1"/>
</dbReference>
<evidence type="ECO:0000313" key="2">
    <source>
        <dbReference type="EMBL" id="KAF5892327.1"/>
    </source>
</evidence>
<sequence length="129" mass="15279">TDFDKIVEEAEERQVNSKCSTCCPTGWVKYERHCYLYQANRMDWASAEKHCLNLGGHLTSIHSENEYQMIKVVIRAHDRQENPTWIGLNGCQKKFNWFWSDGSKLTFTKWNPIEPNFQDEECCVHMNWS</sequence>
<gene>
    <name evidence="2" type="primary">ajl2</name>
    <name evidence="2" type="ORF">DAT39_017970</name>
</gene>
<feature type="non-terminal residue" evidence="2">
    <location>
        <position position="1"/>
    </location>
</feature>
<evidence type="ECO:0000259" key="1">
    <source>
        <dbReference type="PROSITE" id="PS50041"/>
    </source>
</evidence>
<accession>A0A8J4UC52</accession>
<dbReference type="PANTHER" id="PTHR22803">
    <property type="entry name" value="MANNOSE, PHOSPHOLIPASE, LECTIN RECEPTOR RELATED"/>
    <property type="match status" value="1"/>
</dbReference>
<dbReference type="Gene3D" id="3.10.100.10">
    <property type="entry name" value="Mannose-Binding Protein A, subunit A"/>
    <property type="match status" value="1"/>
</dbReference>
<proteinExistence type="predicted"/>
<feature type="non-terminal residue" evidence="2">
    <location>
        <position position="129"/>
    </location>
</feature>
<comment type="caution">
    <text evidence="2">The sequence shown here is derived from an EMBL/GenBank/DDBJ whole genome shotgun (WGS) entry which is preliminary data.</text>
</comment>
<name>A0A8J4UC52_CLAMG</name>
<dbReference type="SUPFAM" id="SSF56436">
    <property type="entry name" value="C-type lectin-like"/>
    <property type="match status" value="1"/>
</dbReference>
<dbReference type="EMBL" id="QNUK01000511">
    <property type="protein sequence ID" value="KAF5892327.1"/>
    <property type="molecule type" value="Genomic_DNA"/>
</dbReference>
<dbReference type="InterPro" id="IPR001304">
    <property type="entry name" value="C-type_lectin-like"/>
</dbReference>
<keyword evidence="3" id="KW-1185">Reference proteome</keyword>
<dbReference type="PROSITE" id="PS50041">
    <property type="entry name" value="C_TYPE_LECTIN_2"/>
    <property type="match status" value="1"/>
</dbReference>
<reference evidence="2" key="1">
    <citation type="submission" date="2020-07" db="EMBL/GenBank/DDBJ databases">
        <title>Clarias magur genome sequencing, assembly and annotation.</title>
        <authorList>
            <person name="Kushwaha B."/>
            <person name="Kumar R."/>
            <person name="Das P."/>
            <person name="Joshi C.G."/>
            <person name="Kumar D."/>
            <person name="Nagpure N.S."/>
            <person name="Pandey M."/>
            <person name="Agarwal S."/>
            <person name="Srivastava S."/>
            <person name="Singh M."/>
            <person name="Sahoo L."/>
            <person name="Jayasankar P."/>
            <person name="Meher P.K."/>
            <person name="Koringa P.G."/>
            <person name="Iquebal M.A."/>
            <person name="Das S.P."/>
            <person name="Bit A."/>
            <person name="Patnaik S."/>
            <person name="Patel N."/>
            <person name="Shah T.M."/>
            <person name="Hinsu A."/>
            <person name="Jena J.K."/>
        </authorList>
    </citation>
    <scope>NUCLEOTIDE SEQUENCE</scope>
    <source>
        <strain evidence="2">CIFAMagur01</strain>
        <tissue evidence="2">Testis</tissue>
    </source>
</reference>
<protein>
    <submittedName>
        <fullName evidence="2">Lactose-binding lectin l-2-like</fullName>
    </submittedName>
</protein>
<dbReference type="SMART" id="SM00034">
    <property type="entry name" value="CLECT"/>
    <property type="match status" value="1"/>
</dbReference>